<keyword evidence="2" id="KW-0732">Signal</keyword>
<feature type="region of interest" description="Disordered" evidence="1">
    <location>
        <begin position="21"/>
        <end position="52"/>
    </location>
</feature>
<organism evidence="3 4">
    <name type="scientific">Streptomyces sodiiphilus</name>
    <dbReference type="NCBI Taxonomy" id="226217"/>
    <lineage>
        <taxon>Bacteria</taxon>
        <taxon>Bacillati</taxon>
        <taxon>Actinomycetota</taxon>
        <taxon>Actinomycetes</taxon>
        <taxon>Kitasatosporales</taxon>
        <taxon>Streptomycetaceae</taxon>
        <taxon>Streptomyces</taxon>
    </lineage>
</organism>
<evidence type="ECO:0000256" key="1">
    <source>
        <dbReference type="SAM" id="MobiDB-lite"/>
    </source>
</evidence>
<protein>
    <recommendedName>
        <fullName evidence="5">Lipoprotein</fullName>
    </recommendedName>
</protein>
<accession>A0ABN2NUN8</accession>
<evidence type="ECO:0000313" key="4">
    <source>
        <dbReference type="Proteomes" id="UP001501303"/>
    </source>
</evidence>
<dbReference type="Proteomes" id="UP001501303">
    <property type="component" value="Unassembled WGS sequence"/>
</dbReference>
<feature type="signal peptide" evidence="2">
    <location>
        <begin position="1"/>
        <end position="22"/>
    </location>
</feature>
<feature type="compositionally biased region" description="Basic and acidic residues" evidence="1">
    <location>
        <begin position="24"/>
        <end position="33"/>
    </location>
</feature>
<evidence type="ECO:0008006" key="5">
    <source>
        <dbReference type="Google" id="ProtNLM"/>
    </source>
</evidence>
<dbReference type="EMBL" id="BAAAMJ010000008">
    <property type="protein sequence ID" value="GAA1901409.1"/>
    <property type="molecule type" value="Genomic_DNA"/>
</dbReference>
<name>A0ABN2NUN8_9ACTN</name>
<sequence length="326" mass="35281">MRIAPAAVALLALALITGCSGGGEKTEPEKKDSGAGAPAEGGEQAAVDGPLAPDSLAGDLTFPMDRYRISDEDQRLLEEARNVLVKECMARYGFDHEPSEPRAEALIGPYVYLYGVDDPTLAAEHGYLHPTDLDPNAYVPVPEADLTADEELALYGDQELDGTEIPQTLEAAEAMKGPELNGERVPITGCAGDATLRINRPGEDWVDPTLIFNLENEAGMEADEDERIVEIIGDWAQCMAGHGYETNSPFGVQEDLGLSGDVSGPKAIEVAVKDVECKQEVDLIARWSAVDAEYQEEVIEEHAGILEDYTRQHEERMANARSVLSR</sequence>
<evidence type="ECO:0000313" key="3">
    <source>
        <dbReference type="EMBL" id="GAA1901409.1"/>
    </source>
</evidence>
<feature type="chain" id="PRO_5045823298" description="Lipoprotein" evidence="2">
    <location>
        <begin position="23"/>
        <end position="326"/>
    </location>
</feature>
<keyword evidence="4" id="KW-1185">Reference proteome</keyword>
<proteinExistence type="predicted"/>
<gene>
    <name evidence="3" type="ORF">GCM10009716_09100</name>
</gene>
<reference evidence="3 4" key="1">
    <citation type="journal article" date="2019" name="Int. J. Syst. Evol. Microbiol.">
        <title>The Global Catalogue of Microorganisms (GCM) 10K type strain sequencing project: providing services to taxonomists for standard genome sequencing and annotation.</title>
        <authorList>
            <consortium name="The Broad Institute Genomics Platform"/>
            <consortium name="The Broad Institute Genome Sequencing Center for Infectious Disease"/>
            <person name="Wu L."/>
            <person name="Ma J."/>
        </authorList>
    </citation>
    <scope>NUCLEOTIDE SEQUENCE [LARGE SCALE GENOMIC DNA]</scope>
    <source>
        <strain evidence="3 4">JCM 13581</strain>
    </source>
</reference>
<evidence type="ECO:0000256" key="2">
    <source>
        <dbReference type="SAM" id="SignalP"/>
    </source>
</evidence>
<feature type="compositionally biased region" description="Low complexity" evidence="1">
    <location>
        <begin position="34"/>
        <end position="46"/>
    </location>
</feature>
<dbReference type="RefSeq" id="WP_344259003.1">
    <property type="nucleotide sequence ID" value="NZ_BAAAMJ010000008.1"/>
</dbReference>
<comment type="caution">
    <text evidence="3">The sequence shown here is derived from an EMBL/GenBank/DDBJ whole genome shotgun (WGS) entry which is preliminary data.</text>
</comment>
<dbReference type="PROSITE" id="PS51257">
    <property type="entry name" value="PROKAR_LIPOPROTEIN"/>
    <property type="match status" value="1"/>
</dbReference>